<name>A0ABR2KL10_9EUKA</name>
<dbReference type="SUPFAM" id="SSF52540">
    <property type="entry name" value="P-loop containing nucleoside triphosphate hydrolases"/>
    <property type="match status" value="1"/>
</dbReference>
<dbReference type="SMART" id="SM00173">
    <property type="entry name" value="RAS"/>
    <property type="match status" value="1"/>
</dbReference>
<dbReference type="CDD" id="cd00154">
    <property type="entry name" value="Rab"/>
    <property type="match status" value="1"/>
</dbReference>
<dbReference type="Pfam" id="PF00071">
    <property type="entry name" value="Ras"/>
    <property type="match status" value="1"/>
</dbReference>
<sequence>MNDPQSPRPVKVIMLGDSSVGKTSIVLQFYKSEFEVNGEPTVGAAYVTKVVKTITGKEITLHIWDTAGQERFKSVIPMYMRGCSAIVLVCATDSIDSIQALNDWMKIVTDNVDISEVNVYLVLNKIDKPPVFDISVAESWAKERDYAFFKTSAKEKKNIDELFQKIAEDLSASAQVPATPAEPERKTEKKGCC</sequence>
<evidence type="ECO:0000256" key="2">
    <source>
        <dbReference type="SAM" id="MobiDB-lite"/>
    </source>
</evidence>
<reference evidence="3 4" key="1">
    <citation type="submission" date="2024-04" db="EMBL/GenBank/DDBJ databases">
        <title>Tritrichomonas musculus Genome.</title>
        <authorList>
            <person name="Alves-Ferreira E."/>
            <person name="Grigg M."/>
            <person name="Lorenzi H."/>
            <person name="Galac M."/>
        </authorList>
    </citation>
    <scope>NUCLEOTIDE SEQUENCE [LARGE SCALE GENOMIC DNA]</scope>
    <source>
        <strain evidence="3 4">EAF2021</strain>
    </source>
</reference>
<dbReference type="SMART" id="SM00174">
    <property type="entry name" value="RHO"/>
    <property type="match status" value="1"/>
</dbReference>
<dbReference type="PRINTS" id="PR00449">
    <property type="entry name" value="RASTRNSFRMNG"/>
</dbReference>
<feature type="compositionally biased region" description="Basic and acidic residues" evidence="2">
    <location>
        <begin position="182"/>
        <end position="193"/>
    </location>
</feature>
<protein>
    <recommendedName>
        <fullName evidence="5">Small GTP-binding protein</fullName>
    </recommendedName>
</protein>
<dbReference type="EMBL" id="JAPFFF010000004">
    <property type="protein sequence ID" value="KAK8891122.1"/>
    <property type="molecule type" value="Genomic_DNA"/>
</dbReference>
<dbReference type="InterPro" id="IPR027417">
    <property type="entry name" value="P-loop_NTPase"/>
</dbReference>
<dbReference type="PROSITE" id="PS51421">
    <property type="entry name" value="RAS"/>
    <property type="match status" value="1"/>
</dbReference>
<keyword evidence="4" id="KW-1185">Reference proteome</keyword>
<dbReference type="InterPro" id="IPR005225">
    <property type="entry name" value="Small_GTP-bd"/>
</dbReference>
<dbReference type="InterPro" id="IPR001806">
    <property type="entry name" value="Small_GTPase"/>
</dbReference>
<comment type="caution">
    <text evidence="3">The sequence shown here is derived from an EMBL/GenBank/DDBJ whole genome shotgun (WGS) entry which is preliminary data.</text>
</comment>
<feature type="region of interest" description="Disordered" evidence="2">
    <location>
        <begin position="173"/>
        <end position="193"/>
    </location>
</feature>
<evidence type="ECO:0008006" key="5">
    <source>
        <dbReference type="Google" id="ProtNLM"/>
    </source>
</evidence>
<dbReference type="Gene3D" id="3.40.50.300">
    <property type="entry name" value="P-loop containing nucleotide triphosphate hydrolases"/>
    <property type="match status" value="1"/>
</dbReference>
<evidence type="ECO:0000256" key="1">
    <source>
        <dbReference type="ARBA" id="ARBA00022741"/>
    </source>
</evidence>
<proteinExistence type="predicted"/>
<dbReference type="PROSITE" id="PS51419">
    <property type="entry name" value="RAB"/>
    <property type="match status" value="1"/>
</dbReference>
<accession>A0ABR2KL10</accession>
<dbReference type="Proteomes" id="UP001470230">
    <property type="component" value="Unassembled WGS sequence"/>
</dbReference>
<dbReference type="PROSITE" id="PS51417">
    <property type="entry name" value="ARF"/>
    <property type="match status" value="1"/>
</dbReference>
<dbReference type="SMART" id="SM00175">
    <property type="entry name" value="RAB"/>
    <property type="match status" value="1"/>
</dbReference>
<keyword evidence="1" id="KW-0547">Nucleotide-binding</keyword>
<gene>
    <name evidence="3" type="ORF">M9Y10_028327</name>
</gene>
<evidence type="ECO:0000313" key="3">
    <source>
        <dbReference type="EMBL" id="KAK8891122.1"/>
    </source>
</evidence>
<evidence type="ECO:0000313" key="4">
    <source>
        <dbReference type="Proteomes" id="UP001470230"/>
    </source>
</evidence>
<organism evidence="3 4">
    <name type="scientific">Tritrichomonas musculus</name>
    <dbReference type="NCBI Taxonomy" id="1915356"/>
    <lineage>
        <taxon>Eukaryota</taxon>
        <taxon>Metamonada</taxon>
        <taxon>Parabasalia</taxon>
        <taxon>Tritrichomonadida</taxon>
        <taxon>Tritrichomonadidae</taxon>
        <taxon>Tritrichomonas</taxon>
    </lineage>
</organism>
<dbReference type="PANTHER" id="PTHR47978">
    <property type="match status" value="1"/>
</dbReference>
<dbReference type="NCBIfam" id="TIGR00231">
    <property type="entry name" value="small_GTP"/>
    <property type="match status" value="1"/>
</dbReference>